<dbReference type="RefSeq" id="WP_241765960.1">
    <property type="nucleotide sequence ID" value="NZ_JMIW01000009.1"/>
</dbReference>
<keyword evidence="5" id="KW-0762">Sugar transport</keyword>
<accession>A0A074MSP6</accession>
<keyword evidence="6" id="KW-1185">Reference proteome</keyword>
<dbReference type="InterPro" id="IPR049712">
    <property type="entry name" value="Poly_export"/>
</dbReference>
<feature type="chain" id="PRO_5001699056" evidence="2">
    <location>
        <begin position="23"/>
        <end position="240"/>
    </location>
</feature>
<dbReference type="STRING" id="1044.EH31_16815"/>
<dbReference type="PROSITE" id="PS51257">
    <property type="entry name" value="PROKAR_LIPOPROTEIN"/>
    <property type="match status" value="1"/>
</dbReference>
<proteinExistence type="predicted"/>
<dbReference type="PANTHER" id="PTHR33619:SF3">
    <property type="entry name" value="POLYSACCHARIDE EXPORT PROTEIN GFCE-RELATED"/>
    <property type="match status" value="1"/>
</dbReference>
<dbReference type="Pfam" id="PF02563">
    <property type="entry name" value="Poly_export"/>
    <property type="match status" value="1"/>
</dbReference>
<dbReference type="Gene3D" id="3.30.1950.10">
    <property type="entry name" value="wza like domain"/>
    <property type="match status" value="1"/>
</dbReference>
<evidence type="ECO:0000256" key="2">
    <source>
        <dbReference type="SAM" id="SignalP"/>
    </source>
</evidence>
<dbReference type="eggNOG" id="COG1596">
    <property type="taxonomic scope" value="Bacteria"/>
</dbReference>
<evidence type="ECO:0000313" key="6">
    <source>
        <dbReference type="Proteomes" id="UP000027647"/>
    </source>
</evidence>
<evidence type="ECO:0000259" key="4">
    <source>
        <dbReference type="Pfam" id="PF10531"/>
    </source>
</evidence>
<organism evidence="5 6">
    <name type="scientific">Erythrobacter longus</name>
    <dbReference type="NCBI Taxonomy" id="1044"/>
    <lineage>
        <taxon>Bacteria</taxon>
        <taxon>Pseudomonadati</taxon>
        <taxon>Pseudomonadota</taxon>
        <taxon>Alphaproteobacteria</taxon>
        <taxon>Sphingomonadales</taxon>
        <taxon>Erythrobacteraceae</taxon>
        <taxon>Erythrobacter/Porphyrobacter group</taxon>
        <taxon>Erythrobacter</taxon>
    </lineage>
</organism>
<dbReference type="GO" id="GO:0015159">
    <property type="term" value="F:polysaccharide transmembrane transporter activity"/>
    <property type="evidence" value="ECO:0007669"/>
    <property type="project" value="InterPro"/>
</dbReference>
<dbReference type="Gene3D" id="3.10.560.10">
    <property type="entry name" value="Outer membrane lipoprotein wza domain like"/>
    <property type="match status" value="1"/>
</dbReference>
<evidence type="ECO:0000256" key="1">
    <source>
        <dbReference type="ARBA" id="ARBA00022729"/>
    </source>
</evidence>
<dbReference type="AlphaFoldDB" id="A0A074MSP6"/>
<dbReference type="PANTHER" id="PTHR33619">
    <property type="entry name" value="POLYSACCHARIDE EXPORT PROTEIN GFCE-RELATED"/>
    <property type="match status" value="1"/>
</dbReference>
<protein>
    <submittedName>
        <fullName evidence="5">Sugar transporter</fullName>
    </submittedName>
</protein>
<feature type="domain" description="Soluble ligand binding" evidence="4">
    <location>
        <begin position="132"/>
        <end position="183"/>
    </location>
</feature>
<dbReference type="Proteomes" id="UP000027647">
    <property type="component" value="Unassembled WGS sequence"/>
</dbReference>
<evidence type="ECO:0000313" key="5">
    <source>
        <dbReference type="EMBL" id="KEO88617.1"/>
    </source>
</evidence>
<feature type="signal peptide" evidence="2">
    <location>
        <begin position="1"/>
        <end position="22"/>
    </location>
</feature>
<dbReference type="InterPro" id="IPR003715">
    <property type="entry name" value="Poly_export_N"/>
</dbReference>
<keyword evidence="1 2" id="KW-0732">Signal</keyword>
<sequence length="240" mass="24924">MNISRHFGAAIAMAAFGLTACASSPAPIVGAAVSQPRADLGQGLYSQARPATYALRPSDQISINVFREPDLSVGEVMVGVDGSVSLPLLGTIPAAGMTTRELEQDVAKRLLAAGLRTPMVSVNIANYASHLVTVEGSVEDPGVYAFQPGSRLSSAIAMGGGPTRTANTQQVAVFRESPDGVMIALFDYSQMRQGTMLDPVLAPGDRVVMGTDGLPVFYQDVLKTLPALGVFATVAVQSGN</sequence>
<dbReference type="EMBL" id="JMIW01000009">
    <property type="protein sequence ID" value="KEO88617.1"/>
    <property type="molecule type" value="Genomic_DNA"/>
</dbReference>
<keyword evidence="5" id="KW-0813">Transport</keyword>
<gene>
    <name evidence="5" type="ORF">EH31_16815</name>
</gene>
<name>A0A074MSP6_ERYLO</name>
<reference evidence="5 6" key="1">
    <citation type="submission" date="2014-04" db="EMBL/GenBank/DDBJ databases">
        <title>A comprehensive comparison of genomes of Erythrobacter spp. strains.</title>
        <authorList>
            <person name="Zheng Q."/>
        </authorList>
    </citation>
    <scope>NUCLEOTIDE SEQUENCE [LARGE SCALE GENOMIC DNA]</scope>
    <source>
        <strain evidence="5 6">DSM 6997</strain>
    </source>
</reference>
<dbReference type="Pfam" id="PF10531">
    <property type="entry name" value="SLBB"/>
    <property type="match status" value="1"/>
</dbReference>
<comment type="caution">
    <text evidence="5">The sequence shown here is derived from an EMBL/GenBank/DDBJ whole genome shotgun (WGS) entry which is preliminary data.</text>
</comment>
<feature type="domain" description="Polysaccharide export protein N-terminal" evidence="3">
    <location>
        <begin position="49"/>
        <end position="124"/>
    </location>
</feature>
<evidence type="ECO:0000259" key="3">
    <source>
        <dbReference type="Pfam" id="PF02563"/>
    </source>
</evidence>
<dbReference type="InterPro" id="IPR019554">
    <property type="entry name" value="Soluble_ligand-bd"/>
</dbReference>